<keyword evidence="1" id="KW-0004">4Fe-4S</keyword>
<feature type="domain" description="4Fe-4S ferredoxin-type" evidence="5">
    <location>
        <begin position="234"/>
        <end position="270"/>
    </location>
</feature>
<evidence type="ECO:0000259" key="5">
    <source>
        <dbReference type="PROSITE" id="PS51379"/>
    </source>
</evidence>
<dbReference type="InterPro" id="IPR050572">
    <property type="entry name" value="Fe-S_Ferredoxin"/>
</dbReference>
<evidence type="ECO:0000256" key="4">
    <source>
        <dbReference type="ARBA" id="ARBA00023014"/>
    </source>
</evidence>
<dbReference type="GO" id="GO:0046872">
    <property type="term" value="F:metal ion binding"/>
    <property type="evidence" value="ECO:0007669"/>
    <property type="project" value="UniProtKB-KW"/>
</dbReference>
<evidence type="ECO:0000313" key="6">
    <source>
        <dbReference type="EMBL" id="SFJ24622.1"/>
    </source>
</evidence>
<evidence type="ECO:0000256" key="2">
    <source>
        <dbReference type="ARBA" id="ARBA00022723"/>
    </source>
</evidence>
<feature type="domain" description="4Fe-4S ferredoxin-type" evidence="5">
    <location>
        <begin position="484"/>
        <end position="513"/>
    </location>
</feature>
<proteinExistence type="predicted"/>
<feature type="domain" description="4Fe-4S ferredoxin-type" evidence="5">
    <location>
        <begin position="273"/>
        <end position="302"/>
    </location>
</feature>
<dbReference type="PROSITE" id="PS51379">
    <property type="entry name" value="4FE4S_FER_2"/>
    <property type="match status" value="4"/>
</dbReference>
<sequence length="607" mass="62625">MSSIALVCDAGSSIDRRAVADALEIRTVTGSSLEDMLSAARREIESETYDRVAVVATTAGEPTRTRQQVETPLRAAGAETVTWVDPRLAASRPTDERARLVGAAVEAALAVATPRSTTPEPADDHVVVVDDTGLSADLATQFPVTLVSDAADYRRRDVRTVRGSPVGLLENGAGDGTGGVTVLVDRDGHTERIAADQVVWPGYDGDLADARVVHTAATGVLRAAVRVARDRARKPVAVDTSRCVVGRKGIDGCRACADVCPHDAVSIGIDGDGTVEIDAEACTDCGACLGVCPTEALLSPRGTDLGAIGDATRSALETAQSDGSSLPFVGGDSDPVVIAFTSETVLPALVEATATAEEPPTVPVPVTAASRVPASMLCATVAAGASGVALVGDPRAPSEPLEEAVDDARQLLEALVDDAPVQGVATTEPSAIVEALEAVARDDPLVDDADSIRAHAQTSMALSGTAADSLADGRQTQVTAPSMGSVTVAADDCTLCHACERLCPTEAFVQPDETTLTFDPSVCTGCRICDACPEDAIEVDDQITVPLGERETVVEADDIVCCTECGEPFASAAVLENVRSELEGSGETVDESLELCQKCRRKAGATR</sequence>
<dbReference type="OrthoDB" id="23478at2157"/>
<gene>
    <name evidence="6" type="ORF">SAMN05443661_1196</name>
</gene>
<name>A0A1I3PTB1_9EURY</name>
<dbReference type="InterPro" id="IPR017896">
    <property type="entry name" value="4Fe4S_Fe-S-bd"/>
</dbReference>
<keyword evidence="3" id="KW-0408">Iron</keyword>
<dbReference type="PANTHER" id="PTHR43687">
    <property type="entry name" value="ADENYLYLSULFATE REDUCTASE, BETA SUBUNIT"/>
    <property type="match status" value="1"/>
</dbReference>
<keyword evidence="2" id="KW-0479">Metal-binding</keyword>
<dbReference type="SUPFAM" id="SSF54862">
    <property type="entry name" value="4Fe-4S ferredoxins"/>
    <property type="match status" value="1"/>
</dbReference>
<evidence type="ECO:0000256" key="3">
    <source>
        <dbReference type="ARBA" id="ARBA00023004"/>
    </source>
</evidence>
<keyword evidence="4" id="KW-0411">Iron-sulfur</keyword>
<feature type="domain" description="4Fe-4S ferredoxin-type" evidence="5">
    <location>
        <begin position="514"/>
        <end position="542"/>
    </location>
</feature>
<dbReference type="GO" id="GO:0016491">
    <property type="term" value="F:oxidoreductase activity"/>
    <property type="evidence" value="ECO:0007669"/>
    <property type="project" value="UniProtKB-ARBA"/>
</dbReference>
<dbReference type="InterPro" id="IPR017900">
    <property type="entry name" value="4Fe4S_Fe_S_CS"/>
</dbReference>
<evidence type="ECO:0000313" key="7">
    <source>
        <dbReference type="Proteomes" id="UP000182829"/>
    </source>
</evidence>
<dbReference type="PANTHER" id="PTHR43687:SF1">
    <property type="entry name" value="FERREDOXIN III"/>
    <property type="match status" value="1"/>
</dbReference>
<dbReference type="GeneID" id="14207575"/>
<dbReference type="Gene3D" id="3.30.70.20">
    <property type="match status" value="2"/>
</dbReference>
<reference evidence="6 7" key="1">
    <citation type="submission" date="2016-10" db="EMBL/GenBank/DDBJ databases">
        <authorList>
            <person name="de Groot N.N."/>
        </authorList>
    </citation>
    <scope>NUCLEOTIDE SEQUENCE [LARGE SCALE GENOMIC DNA]</scope>
    <source>
        <strain evidence="6 7">SP2</strain>
    </source>
</reference>
<accession>A0A1I3PTB1</accession>
<organism evidence="6 7">
    <name type="scientific">Natronobacterium gregoryi</name>
    <dbReference type="NCBI Taxonomy" id="44930"/>
    <lineage>
        <taxon>Archaea</taxon>
        <taxon>Methanobacteriati</taxon>
        <taxon>Methanobacteriota</taxon>
        <taxon>Stenosarchaea group</taxon>
        <taxon>Halobacteria</taxon>
        <taxon>Halobacteriales</taxon>
        <taxon>Natrialbaceae</taxon>
        <taxon>Natronobacterium</taxon>
    </lineage>
</organism>
<dbReference type="Pfam" id="PF12838">
    <property type="entry name" value="Fer4_7"/>
    <property type="match status" value="1"/>
</dbReference>
<dbReference type="OMA" id="LCHACER"/>
<dbReference type="GO" id="GO:0051539">
    <property type="term" value="F:4 iron, 4 sulfur cluster binding"/>
    <property type="evidence" value="ECO:0007669"/>
    <property type="project" value="UniProtKB-KW"/>
</dbReference>
<evidence type="ECO:0000256" key="1">
    <source>
        <dbReference type="ARBA" id="ARBA00022485"/>
    </source>
</evidence>
<dbReference type="RefSeq" id="WP_005576524.1">
    <property type="nucleotide sequence ID" value="NZ_FORO01000019.1"/>
</dbReference>
<dbReference type="Proteomes" id="UP000182829">
    <property type="component" value="Unassembled WGS sequence"/>
</dbReference>
<dbReference type="EMBL" id="FORO01000019">
    <property type="protein sequence ID" value="SFJ24622.1"/>
    <property type="molecule type" value="Genomic_DNA"/>
</dbReference>
<dbReference type="PROSITE" id="PS00198">
    <property type="entry name" value="4FE4S_FER_1"/>
    <property type="match status" value="1"/>
</dbReference>
<protein>
    <submittedName>
        <fullName evidence="6">4Fe-4S dicluster domain-containing protein</fullName>
    </submittedName>
</protein>
<dbReference type="AlphaFoldDB" id="A0A1I3PTB1"/>